<evidence type="ECO:0000256" key="1">
    <source>
        <dbReference type="SAM" id="SignalP"/>
    </source>
</evidence>
<protein>
    <submittedName>
        <fullName evidence="2">Uncharacterized protein</fullName>
    </submittedName>
</protein>
<keyword evidence="1" id="KW-0732">Signal</keyword>
<gene>
    <name evidence="2" type="ORF">ACFSYC_05770</name>
</gene>
<dbReference type="RefSeq" id="WP_377124468.1">
    <property type="nucleotide sequence ID" value="NZ_JBHUHN010000001.1"/>
</dbReference>
<evidence type="ECO:0000313" key="3">
    <source>
        <dbReference type="Proteomes" id="UP001597601"/>
    </source>
</evidence>
<reference evidence="3" key="1">
    <citation type="journal article" date="2019" name="Int. J. Syst. Evol. Microbiol.">
        <title>The Global Catalogue of Microorganisms (GCM) 10K type strain sequencing project: providing services to taxonomists for standard genome sequencing and annotation.</title>
        <authorList>
            <consortium name="The Broad Institute Genomics Platform"/>
            <consortium name="The Broad Institute Genome Sequencing Center for Infectious Disease"/>
            <person name="Wu L."/>
            <person name="Ma J."/>
        </authorList>
    </citation>
    <scope>NUCLEOTIDE SEQUENCE [LARGE SCALE GENOMIC DNA]</scope>
    <source>
        <strain evidence="3">KCTC 52232</strain>
    </source>
</reference>
<organism evidence="2 3">
    <name type="scientific">Mucilaginibacter antarcticus</name>
    <dbReference type="NCBI Taxonomy" id="1855725"/>
    <lineage>
        <taxon>Bacteria</taxon>
        <taxon>Pseudomonadati</taxon>
        <taxon>Bacteroidota</taxon>
        <taxon>Sphingobacteriia</taxon>
        <taxon>Sphingobacteriales</taxon>
        <taxon>Sphingobacteriaceae</taxon>
        <taxon>Mucilaginibacter</taxon>
    </lineage>
</organism>
<comment type="caution">
    <text evidence="2">The sequence shown here is derived from an EMBL/GenBank/DDBJ whole genome shotgun (WGS) entry which is preliminary data.</text>
</comment>
<feature type="chain" id="PRO_5045498290" evidence="1">
    <location>
        <begin position="21"/>
        <end position="134"/>
    </location>
</feature>
<name>A0ABW5XKE5_9SPHI</name>
<sequence length="134" mass="14763">MKPLPIFVLALLALCCTSCSNNDIKDLSRLNPASNEYKQELVKIIAEHGDELTFTFNKYLTTAGKDYLDVTVDGRGGLHANALILVTNWAKLEGIRRTKGIGYRGAELRNLQVALIDADTHPVMVYRGLDSVAD</sequence>
<keyword evidence="3" id="KW-1185">Reference proteome</keyword>
<dbReference type="EMBL" id="JBHUON010000005">
    <property type="protein sequence ID" value="MFD2864190.1"/>
    <property type="molecule type" value="Genomic_DNA"/>
</dbReference>
<evidence type="ECO:0000313" key="2">
    <source>
        <dbReference type="EMBL" id="MFD2864190.1"/>
    </source>
</evidence>
<proteinExistence type="predicted"/>
<feature type="signal peptide" evidence="1">
    <location>
        <begin position="1"/>
        <end position="20"/>
    </location>
</feature>
<dbReference type="Proteomes" id="UP001597601">
    <property type="component" value="Unassembled WGS sequence"/>
</dbReference>
<accession>A0ABW5XKE5</accession>